<dbReference type="AlphaFoldDB" id="A0A3S3CQ64"/>
<keyword evidence="1" id="KW-0732">Signal</keyword>
<dbReference type="RefSeq" id="WP_127953706.1">
    <property type="nucleotide sequence ID" value="NZ_RKLO01000003.1"/>
</dbReference>
<reference evidence="2 3" key="1">
    <citation type="submission" date="2018-11" db="EMBL/GenBank/DDBJ databases">
        <title>Rhodococcus spongicola sp. nov. and Rhodococcus xishaensis sp. nov. from marine sponges.</title>
        <authorList>
            <person name="Li L."/>
            <person name="Lin H.W."/>
        </authorList>
    </citation>
    <scope>NUCLEOTIDE SEQUENCE [LARGE SCALE GENOMIC DNA]</scope>
    <source>
        <strain evidence="2 3">LHW51113</strain>
    </source>
</reference>
<comment type="caution">
    <text evidence="2">The sequence shown here is derived from an EMBL/GenBank/DDBJ whole genome shotgun (WGS) entry which is preliminary data.</text>
</comment>
<proteinExistence type="predicted"/>
<feature type="signal peptide" evidence="1">
    <location>
        <begin position="1"/>
        <end position="28"/>
    </location>
</feature>
<evidence type="ECO:0000313" key="3">
    <source>
        <dbReference type="Proteomes" id="UP000283479"/>
    </source>
</evidence>
<feature type="chain" id="PRO_5018702168" description="DUF4430 domain-containing protein" evidence="1">
    <location>
        <begin position="29"/>
        <end position="175"/>
    </location>
</feature>
<organism evidence="2 3">
    <name type="scientific">Rhodococcus xishaensis</name>
    <dbReference type="NCBI Taxonomy" id="2487364"/>
    <lineage>
        <taxon>Bacteria</taxon>
        <taxon>Bacillati</taxon>
        <taxon>Actinomycetota</taxon>
        <taxon>Actinomycetes</taxon>
        <taxon>Mycobacteriales</taxon>
        <taxon>Nocardiaceae</taxon>
        <taxon>Rhodococcus</taxon>
    </lineage>
</organism>
<evidence type="ECO:0000256" key="1">
    <source>
        <dbReference type="SAM" id="SignalP"/>
    </source>
</evidence>
<dbReference type="OrthoDB" id="4580127at2"/>
<sequence length="175" mass="18497">MIKSVRAAATAALAAPFLAVAFAAPANAAPEDVTLTAEVQGNDLEVIITNNSEGQIDCAWMVTREGLPATSSLTSHKLDTLASYGLEVDPGDEVRDRWTFEDGSYLTAWYCYSLDTPETWGTGDWIYDVKTAEPISFTTPAATDGITGDGWHLAPDWLLPVVAAINAGSGLLGSS</sequence>
<dbReference type="Proteomes" id="UP000283479">
    <property type="component" value="Unassembled WGS sequence"/>
</dbReference>
<protein>
    <recommendedName>
        <fullName evidence="4">DUF4430 domain-containing protein</fullName>
    </recommendedName>
</protein>
<gene>
    <name evidence="2" type="ORF">EGT50_10045</name>
</gene>
<evidence type="ECO:0008006" key="4">
    <source>
        <dbReference type="Google" id="ProtNLM"/>
    </source>
</evidence>
<evidence type="ECO:0000313" key="2">
    <source>
        <dbReference type="EMBL" id="RVW03040.1"/>
    </source>
</evidence>
<accession>A0A3S3CQ64</accession>
<name>A0A3S3CQ64_9NOCA</name>
<keyword evidence="3" id="KW-1185">Reference proteome</keyword>
<dbReference type="EMBL" id="RKLO01000003">
    <property type="protein sequence ID" value="RVW03040.1"/>
    <property type="molecule type" value="Genomic_DNA"/>
</dbReference>